<reference evidence="6 7" key="1">
    <citation type="submission" date="2016-10" db="EMBL/GenBank/DDBJ databases">
        <authorList>
            <person name="de Groot N.N."/>
        </authorList>
    </citation>
    <scope>NUCLEOTIDE SEQUENCE [LARGE SCALE GENOMIC DNA]</scope>
    <source>
        <strain evidence="6 7">DSM 13305</strain>
    </source>
</reference>
<gene>
    <name evidence="6" type="ORF">SAMN04490178_1266</name>
</gene>
<dbReference type="RefSeq" id="WP_091750379.1">
    <property type="nucleotide sequence ID" value="NZ_FODY01000026.1"/>
</dbReference>
<evidence type="ECO:0000256" key="2">
    <source>
        <dbReference type="ARBA" id="ARBA00022723"/>
    </source>
</evidence>
<dbReference type="Proteomes" id="UP000198847">
    <property type="component" value="Unassembled WGS sequence"/>
</dbReference>
<protein>
    <submittedName>
        <fullName evidence="6">Radical SAM superfamily protein</fullName>
    </submittedName>
</protein>
<evidence type="ECO:0000256" key="1">
    <source>
        <dbReference type="ARBA" id="ARBA00022691"/>
    </source>
</evidence>
<dbReference type="Gene3D" id="3.20.20.70">
    <property type="entry name" value="Aldolase class I"/>
    <property type="match status" value="1"/>
</dbReference>
<dbReference type="OrthoDB" id="9808591at2"/>
<dbReference type="GO" id="GO:0051536">
    <property type="term" value="F:iron-sulfur cluster binding"/>
    <property type="evidence" value="ECO:0007669"/>
    <property type="project" value="UniProtKB-KW"/>
</dbReference>
<keyword evidence="4" id="KW-0411">Iron-sulfur</keyword>
<evidence type="ECO:0000256" key="4">
    <source>
        <dbReference type="ARBA" id="ARBA00023014"/>
    </source>
</evidence>
<dbReference type="InterPro" id="IPR058240">
    <property type="entry name" value="rSAM_sf"/>
</dbReference>
<dbReference type="AlphaFoldDB" id="A0A1H8XMC6"/>
<name>A0A1H8XMC6_9FIRM</name>
<dbReference type="InterPro" id="IPR007197">
    <property type="entry name" value="rSAM"/>
</dbReference>
<accession>A0A1H8XMC6</accession>
<evidence type="ECO:0000313" key="7">
    <source>
        <dbReference type="Proteomes" id="UP000198847"/>
    </source>
</evidence>
<evidence type="ECO:0000313" key="6">
    <source>
        <dbReference type="EMBL" id="SEP40947.1"/>
    </source>
</evidence>
<feature type="domain" description="Radical SAM core" evidence="5">
    <location>
        <begin position="56"/>
        <end position="205"/>
    </location>
</feature>
<dbReference type="SUPFAM" id="SSF102114">
    <property type="entry name" value="Radical SAM enzymes"/>
    <property type="match status" value="1"/>
</dbReference>
<organism evidence="6 7">
    <name type="scientific">Propionispora vibrioides</name>
    <dbReference type="NCBI Taxonomy" id="112903"/>
    <lineage>
        <taxon>Bacteria</taxon>
        <taxon>Bacillati</taxon>
        <taxon>Bacillota</taxon>
        <taxon>Negativicutes</taxon>
        <taxon>Selenomonadales</taxon>
        <taxon>Sporomusaceae</taxon>
        <taxon>Propionispora</taxon>
    </lineage>
</organism>
<evidence type="ECO:0000256" key="3">
    <source>
        <dbReference type="ARBA" id="ARBA00023004"/>
    </source>
</evidence>
<dbReference type="GO" id="GO:0046872">
    <property type="term" value="F:metal ion binding"/>
    <property type="evidence" value="ECO:0007669"/>
    <property type="project" value="UniProtKB-KW"/>
</dbReference>
<dbReference type="STRING" id="112903.SAMN04490178_1266"/>
<dbReference type="SFLD" id="SFLDS00029">
    <property type="entry name" value="Radical_SAM"/>
    <property type="match status" value="1"/>
</dbReference>
<dbReference type="GO" id="GO:0003824">
    <property type="term" value="F:catalytic activity"/>
    <property type="evidence" value="ECO:0007669"/>
    <property type="project" value="InterPro"/>
</dbReference>
<evidence type="ECO:0000259" key="5">
    <source>
        <dbReference type="Pfam" id="PF04055"/>
    </source>
</evidence>
<dbReference type="EMBL" id="FODY01000026">
    <property type="protein sequence ID" value="SEP40947.1"/>
    <property type="molecule type" value="Genomic_DNA"/>
</dbReference>
<sequence length="369" mass="43295">MGIYIIRNGRFLPHQAIILTKKHAFPDFKLEKIINAYQKRKLHNVKNSIWELEVHPVNFCQLKCNGCSYGSRHSGMVINFDRLIDLVNYYNKSDLKTIFFSGGGDPSGWNRWEDFVERVEHNRSWHIGTSTNLYNLSNMKNILNKIDFYQIHVVGYDKESTIQECGLDVFSSIDNNIKTLFERRKDNQTITMKFLMRNQNYTELNYYINYLEQFDCDSIVIKLEQNFLENKTLNGAINLQQVRETLKGSHILSKYDYLLDNLDDPVFNNPIPRSCYIAATGLYALLRTNGDLFPCVASPYDNKNAYCNINITSDYSNHLDANYYDLKMKNKVCPLKACRHYRFDSIIENYLNNKERRLEDVNELEPTLL</sequence>
<keyword evidence="1" id="KW-0949">S-adenosyl-L-methionine</keyword>
<dbReference type="Pfam" id="PF04055">
    <property type="entry name" value="Radical_SAM"/>
    <property type="match status" value="1"/>
</dbReference>
<keyword evidence="7" id="KW-1185">Reference proteome</keyword>
<proteinExistence type="predicted"/>
<dbReference type="InterPro" id="IPR013785">
    <property type="entry name" value="Aldolase_TIM"/>
</dbReference>
<keyword evidence="3" id="KW-0408">Iron</keyword>
<keyword evidence="2" id="KW-0479">Metal-binding</keyword>